<dbReference type="AlphaFoldDB" id="A0A2Z7BJ59"/>
<gene>
    <name evidence="2" type="ORF">F511_34721</name>
</gene>
<accession>A0A2Z7BJ59</accession>
<organism evidence="2 3">
    <name type="scientific">Dorcoceras hygrometricum</name>
    <dbReference type="NCBI Taxonomy" id="472368"/>
    <lineage>
        <taxon>Eukaryota</taxon>
        <taxon>Viridiplantae</taxon>
        <taxon>Streptophyta</taxon>
        <taxon>Embryophyta</taxon>
        <taxon>Tracheophyta</taxon>
        <taxon>Spermatophyta</taxon>
        <taxon>Magnoliopsida</taxon>
        <taxon>eudicotyledons</taxon>
        <taxon>Gunneridae</taxon>
        <taxon>Pentapetalae</taxon>
        <taxon>asterids</taxon>
        <taxon>lamiids</taxon>
        <taxon>Lamiales</taxon>
        <taxon>Gesneriaceae</taxon>
        <taxon>Didymocarpoideae</taxon>
        <taxon>Trichosporeae</taxon>
        <taxon>Loxocarpinae</taxon>
        <taxon>Dorcoceras</taxon>
    </lineage>
</organism>
<sequence>MRAMLLLSEDNIARPVKVLYKYNLSSPNLLNSSHRQNLLNAVPNSDLSNTPDLDYTLNRLGTYPNDVAPGTARSLGHVIPLTTSESLNDIASHPLRRHQNIAASQSRSERPDLIPHKPAITKTQNDITLASDLDNQKPIYSKLSNQAGSRGANCSHRQNLLKAVLNSDLSNTPDLDYTLNRLGTYPNDVAPGTARSLGHVIPLTTSESLNDIASHPLRRHQNIAASQSRSERPDLIPHKPAITETQNDITLSSDLDNQKPIYSKLSNQADCGRYRQSGPRPETRLLRQIALEGLMRSARTDSSRRIGRKQFSGEEGGGGGGAHGGGDGGLREERGGGF</sequence>
<protein>
    <submittedName>
        <fullName evidence="2">Uncharacterized protein</fullName>
    </submittedName>
</protein>
<feature type="compositionally biased region" description="Gly residues" evidence="1">
    <location>
        <begin position="314"/>
        <end position="328"/>
    </location>
</feature>
<evidence type="ECO:0000256" key="1">
    <source>
        <dbReference type="SAM" id="MobiDB-lite"/>
    </source>
</evidence>
<name>A0A2Z7BJ59_9LAMI</name>
<evidence type="ECO:0000313" key="2">
    <source>
        <dbReference type="EMBL" id="KZV34412.1"/>
    </source>
</evidence>
<reference evidence="2 3" key="1">
    <citation type="journal article" date="2015" name="Proc. Natl. Acad. Sci. U.S.A.">
        <title>The resurrection genome of Boea hygrometrica: A blueprint for survival of dehydration.</title>
        <authorList>
            <person name="Xiao L."/>
            <person name="Yang G."/>
            <person name="Zhang L."/>
            <person name="Yang X."/>
            <person name="Zhao S."/>
            <person name="Ji Z."/>
            <person name="Zhou Q."/>
            <person name="Hu M."/>
            <person name="Wang Y."/>
            <person name="Chen M."/>
            <person name="Xu Y."/>
            <person name="Jin H."/>
            <person name="Xiao X."/>
            <person name="Hu G."/>
            <person name="Bao F."/>
            <person name="Hu Y."/>
            <person name="Wan P."/>
            <person name="Li L."/>
            <person name="Deng X."/>
            <person name="Kuang T."/>
            <person name="Xiang C."/>
            <person name="Zhu J.K."/>
            <person name="Oliver M.J."/>
            <person name="He Y."/>
        </authorList>
    </citation>
    <scope>NUCLEOTIDE SEQUENCE [LARGE SCALE GENOMIC DNA]</scope>
    <source>
        <strain evidence="3">cv. XS01</strain>
    </source>
</reference>
<dbReference type="Proteomes" id="UP000250235">
    <property type="component" value="Unassembled WGS sequence"/>
</dbReference>
<dbReference type="EMBL" id="KV005067">
    <property type="protein sequence ID" value="KZV34412.1"/>
    <property type="molecule type" value="Genomic_DNA"/>
</dbReference>
<proteinExistence type="predicted"/>
<evidence type="ECO:0000313" key="3">
    <source>
        <dbReference type="Proteomes" id="UP000250235"/>
    </source>
</evidence>
<feature type="compositionally biased region" description="Basic and acidic residues" evidence="1">
    <location>
        <begin position="329"/>
        <end position="338"/>
    </location>
</feature>
<keyword evidence="3" id="KW-1185">Reference proteome</keyword>
<feature type="region of interest" description="Disordered" evidence="1">
    <location>
        <begin position="297"/>
        <end position="338"/>
    </location>
</feature>